<gene>
    <name evidence="1" type="ORF">A0J61_03534</name>
</gene>
<comment type="caution">
    <text evidence="1">The sequence shown here is derived from an EMBL/GenBank/DDBJ whole genome shotgun (WGS) entry which is preliminary data.</text>
</comment>
<organism evidence="1 2">
    <name type="scientific">Choanephora cucurbitarum</name>
    <dbReference type="NCBI Taxonomy" id="101091"/>
    <lineage>
        <taxon>Eukaryota</taxon>
        <taxon>Fungi</taxon>
        <taxon>Fungi incertae sedis</taxon>
        <taxon>Mucoromycota</taxon>
        <taxon>Mucoromycotina</taxon>
        <taxon>Mucoromycetes</taxon>
        <taxon>Mucorales</taxon>
        <taxon>Mucorineae</taxon>
        <taxon>Choanephoraceae</taxon>
        <taxon>Choanephoroideae</taxon>
        <taxon>Choanephora</taxon>
    </lineage>
</organism>
<dbReference type="AlphaFoldDB" id="A0A1C7NMB1"/>
<sequence>MTSIIGYTRTFHPSCSIAPVQRHHSNRTVKADPARTPNNYHRMFSRETTSPNGMIELIIDRNPSLSLQTSKITINTSVPDKVKHTIPRYKNYNTYLSIDLSGKHDYDGLESTTTSFDSIQRLMNFISQLAYKKTLQFVNMIEMLKKLQHYQHKYQFISCIDNQNQRILIYFPNNLSSNLNDTDTWLKQVIGVDCSVYEHWHLMCSQPRVEERKNEEFDGKEYFKEINMFIDQVDALLESNGLFSHKKRTVS</sequence>
<keyword evidence="2" id="KW-1185">Reference proteome</keyword>
<reference evidence="1 2" key="1">
    <citation type="submission" date="2016-03" db="EMBL/GenBank/DDBJ databases">
        <title>Choanephora cucurbitarum.</title>
        <authorList>
            <person name="Min B."/>
            <person name="Park H."/>
            <person name="Park J.-H."/>
            <person name="Shin H.-D."/>
            <person name="Choi I.-G."/>
        </authorList>
    </citation>
    <scope>NUCLEOTIDE SEQUENCE [LARGE SCALE GENOMIC DNA]</scope>
    <source>
        <strain evidence="1 2">KUS-F28377</strain>
    </source>
</reference>
<dbReference type="InParanoid" id="A0A1C7NMB1"/>
<name>A0A1C7NMB1_9FUNG</name>
<proteinExistence type="predicted"/>
<dbReference type="OrthoDB" id="2268923at2759"/>
<protein>
    <submittedName>
        <fullName evidence="1">Uncharacterized protein</fullName>
    </submittedName>
</protein>
<dbReference type="Proteomes" id="UP000093000">
    <property type="component" value="Unassembled WGS sequence"/>
</dbReference>
<accession>A0A1C7NMB1</accession>
<dbReference type="EMBL" id="LUGH01000154">
    <property type="protein sequence ID" value="OBZ88404.1"/>
    <property type="molecule type" value="Genomic_DNA"/>
</dbReference>
<evidence type="ECO:0000313" key="1">
    <source>
        <dbReference type="EMBL" id="OBZ88404.1"/>
    </source>
</evidence>
<evidence type="ECO:0000313" key="2">
    <source>
        <dbReference type="Proteomes" id="UP000093000"/>
    </source>
</evidence>